<dbReference type="STRING" id="4955.A0A1G4MK36"/>
<evidence type="ECO:0000256" key="1">
    <source>
        <dbReference type="SAM" id="MobiDB-lite"/>
    </source>
</evidence>
<proteinExistence type="predicted"/>
<dbReference type="GO" id="GO:0006361">
    <property type="term" value="P:transcription initiation at RNA polymerase I promoter"/>
    <property type="evidence" value="ECO:0007669"/>
    <property type="project" value="TreeGrafter"/>
</dbReference>
<accession>A0A1G4MK36</accession>
<dbReference type="AlphaFoldDB" id="A0A1G4MK36"/>
<evidence type="ECO:0000313" key="3">
    <source>
        <dbReference type="Proteomes" id="UP000190831"/>
    </source>
</evidence>
<feature type="compositionally biased region" description="Basic and acidic residues" evidence="1">
    <location>
        <begin position="68"/>
        <end position="77"/>
    </location>
</feature>
<dbReference type="OMA" id="HCLSRYS"/>
<dbReference type="OrthoDB" id="2240312at2759"/>
<dbReference type="GO" id="GO:0000500">
    <property type="term" value="C:RNA polymerase I upstream activating factor complex"/>
    <property type="evidence" value="ECO:0007669"/>
    <property type="project" value="InterPro"/>
</dbReference>
<sequence>MDVGDEGVFEAYYSIYNNEVKVFMDPYTSNRDLTDSYVHVNSKVKWLEDEMQEGRYYESSSEDENGEPNDKSNDDRCMGSLWTTQEKQTFFHFLSRYSIHRLDDWYWQLPTKSKFEIITYYEVLRANLDELKRLNTKKHGGILAKKHFPIAYEMDDFFIDFEEEMCNKLMIRNAVGEEATSRSDSMDLINLENWQKRWDSIYSKHGLTEYHPACRIPPQLPEDALQYLLHCVESYTRKLLWYVVLPNLEEKYLPTGLLDDQDRFFDELGKIIEQKNTTGNCIAMEITEDEVIAESAKKELPHVVSKEDVSRAITAMRHEGHFAPTLADSVITSLNKFNLKYESGKLFKSKSVAMGVVPAVIAKAESAACFLKPCNYSQIKTDLQPLNTIHKRLYNMNHKNRNSTSFIQDDTYNQLDNPLETLLCKLEEQHLEEKDMYDSCIYQHILLQYLSGNSHQPVHLEEPASPDLSATPITPAIFEEFQFE</sequence>
<dbReference type="Proteomes" id="UP000190831">
    <property type="component" value="Chromosome H"/>
</dbReference>
<dbReference type="InterPro" id="IPR039601">
    <property type="entry name" value="Rrn5"/>
</dbReference>
<dbReference type="EMBL" id="LT598491">
    <property type="protein sequence ID" value="SCW04165.1"/>
    <property type="molecule type" value="Genomic_DNA"/>
</dbReference>
<feature type="region of interest" description="Disordered" evidence="1">
    <location>
        <begin position="56"/>
        <end position="78"/>
    </location>
</feature>
<keyword evidence="3" id="KW-1185">Reference proteome</keyword>
<dbReference type="GO" id="GO:0001181">
    <property type="term" value="F:RNA polymerase I general transcription initiation factor activity"/>
    <property type="evidence" value="ECO:0007669"/>
    <property type="project" value="TreeGrafter"/>
</dbReference>
<organism evidence="2 3">
    <name type="scientific">Lachancea fermentati</name>
    <name type="common">Zygosaccharomyces fermentati</name>
    <dbReference type="NCBI Taxonomy" id="4955"/>
    <lineage>
        <taxon>Eukaryota</taxon>
        <taxon>Fungi</taxon>
        <taxon>Dikarya</taxon>
        <taxon>Ascomycota</taxon>
        <taxon>Saccharomycotina</taxon>
        <taxon>Saccharomycetes</taxon>
        <taxon>Saccharomycetales</taxon>
        <taxon>Saccharomycetaceae</taxon>
        <taxon>Lachancea</taxon>
    </lineage>
</organism>
<dbReference type="GO" id="GO:0000182">
    <property type="term" value="F:rDNA binding"/>
    <property type="evidence" value="ECO:0007669"/>
    <property type="project" value="TreeGrafter"/>
</dbReference>
<evidence type="ECO:0000313" key="2">
    <source>
        <dbReference type="EMBL" id="SCW04165.1"/>
    </source>
</evidence>
<dbReference type="GO" id="GO:0042790">
    <property type="term" value="P:nucleolar large rRNA transcription by RNA polymerase I"/>
    <property type="evidence" value="ECO:0007669"/>
    <property type="project" value="InterPro"/>
</dbReference>
<reference evidence="2 3" key="1">
    <citation type="submission" date="2016-03" db="EMBL/GenBank/DDBJ databases">
        <authorList>
            <person name="Devillers H."/>
        </authorList>
    </citation>
    <scope>NUCLEOTIDE SEQUENCE [LARGE SCALE GENOMIC DNA]</scope>
    <source>
        <strain evidence="2">CBS 6772</strain>
    </source>
</reference>
<dbReference type="PANTHER" id="PTHR28079:SF1">
    <property type="entry name" value="RNA POLYMERASE I-SPECIFIC TRANSCRIPTION INITIATION FACTOR RRN5"/>
    <property type="match status" value="1"/>
</dbReference>
<dbReference type="PANTHER" id="PTHR28079">
    <property type="entry name" value="RNA POLYMERASE I-SPECIFIC TRANSCRIPTION INITIATION FACTOR RRN5"/>
    <property type="match status" value="1"/>
</dbReference>
<gene>
    <name evidence="2" type="ORF">LAFE_0H07514G</name>
</gene>
<protein>
    <submittedName>
        <fullName evidence="2">LAFE_0H07514g1_1</fullName>
    </submittedName>
</protein>
<name>A0A1G4MK36_LACFM</name>